<sequence length="508" mass="56700">MHPPPSHPSYPHSHEYGHHSYPASRTQQLPSISSIIPARGHPSFFPGSPSAQTPSLPLQQTSIHSNHQMPGNSHNFPTYLPSQQQSMVEMAPRAAPHPYHYQTMHPAPHHIQQPPPSMPVPSPQRINPSYCFQQQYPPHGQQAMSISSSSIQQQQHLPPHPTLMYSPTMHSSSSSIYQQHIPTAHSHTNHSCHQRPTQTQRSQQPLQPRPTLPLRFAGPTRGGTPMNTVEQFVTVTPELNSKSTRKRRRPPYSYSSLIAQAILSSAEKKLTLKEIYKWIMDKYPTMYKPDDTGWQNTIRHNLSLNRCFKRVPRSDTELGPGTNSSKGKGGYWAIDPEHMHSYHDGVFARGGVQRRRPGETTSSTTASSPQSAVVEDDAASDCGQSDSARQSKSSPAPTNDTYSDGALSPITPESNSPPSPISINDQLGLEKEKKNDMHIDMCSTGNRENSGQLVFHTDELNVNNNIEQIDVWRKENMKVEVISCGNEDKKKDDDSDSKEAMLIRNLLN</sequence>
<dbReference type="AlphaFoldDB" id="A0A9N9F8V5"/>
<accession>A0A9N9F8V5</accession>
<dbReference type="Gene3D" id="1.10.10.10">
    <property type="entry name" value="Winged helix-like DNA-binding domain superfamily/Winged helix DNA-binding domain"/>
    <property type="match status" value="1"/>
</dbReference>
<dbReference type="OrthoDB" id="5954824at2759"/>
<evidence type="ECO:0000256" key="3">
    <source>
        <dbReference type="SAM" id="MobiDB-lite"/>
    </source>
</evidence>
<evidence type="ECO:0000256" key="2">
    <source>
        <dbReference type="PROSITE-ProRule" id="PRU00089"/>
    </source>
</evidence>
<keyword evidence="2" id="KW-0539">Nucleus</keyword>
<feature type="compositionally biased region" description="Polar residues" evidence="3">
    <location>
        <begin position="382"/>
        <end position="402"/>
    </location>
</feature>
<dbReference type="InterPro" id="IPR018122">
    <property type="entry name" value="TF_fork_head_CS_1"/>
</dbReference>
<dbReference type="InterPro" id="IPR036388">
    <property type="entry name" value="WH-like_DNA-bd_sf"/>
</dbReference>
<dbReference type="CDD" id="cd00059">
    <property type="entry name" value="FH_FOX"/>
    <property type="match status" value="1"/>
</dbReference>
<dbReference type="InterPro" id="IPR036390">
    <property type="entry name" value="WH_DNA-bd_sf"/>
</dbReference>
<dbReference type="InterPro" id="IPR050211">
    <property type="entry name" value="FOX_domain-containing"/>
</dbReference>
<evidence type="ECO:0000256" key="1">
    <source>
        <dbReference type="ARBA" id="ARBA00023125"/>
    </source>
</evidence>
<feature type="compositionally biased region" description="Low complexity" evidence="3">
    <location>
        <begin position="194"/>
        <end position="206"/>
    </location>
</feature>
<dbReference type="PANTHER" id="PTHR11829">
    <property type="entry name" value="FORKHEAD BOX PROTEIN"/>
    <property type="match status" value="1"/>
</dbReference>
<keyword evidence="6" id="KW-1185">Reference proteome</keyword>
<feature type="DNA-binding region" description="Fork-head" evidence="2">
    <location>
        <begin position="249"/>
        <end position="357"/>
    </location>
</feature>
<dbReference type="GO" id="GO:0000978">
    <property type="term" value="F:RNA polymerase II cis-regulatory region sequence-specific DNA binding"/>
    <property type="evidence" value="ECO:0007669"/>
    <property type="project" value="TreeGrafter"/>
</dbReference>
<dbReference type="PANTHER" id="PTHR11829:SF343">
    <property type="entry name" value="FORK-HEAD DOMAIN-CONTAINING PROTEIN"/>
    <property type="match status" value="1"/>
</dbReference>
<keyword evidence="1 2" id="KW-0238">DNA-binding</keyword>
<dbReference type="EMBL" id="CAJVPI010000311">
    <property type="protein sequence ID" value="CAG8517557.1"/>
    <property type="molecule type" value="Genomic_DNA"/>
</dbReference>
<feature type="region of interest" description="Disordered" evidence="3">
    <location>
        <begin position="1"/>
        <end position="57"/>
    </location>
</feature>
<feature type="domain" description="Fork-head" evidence="4">
    <location>
        <begin position="249"/>
        <end position="357"/>
    </location>
</feature>
<name>A0A9N9F8V5_9GLOM</name>
<feature type="region of interest" description="Disordered" evidence="3">
    <location>
        <begin position="184"/>
        <end position="210"/>
    </location>
</feature>
<dbReference type="GO" id="GO:0005634">
    <property type="term" value="C:nucleus"/>
    <property type="evidence" value="ECO:0007669"/>
    <property type="project" value="UniProtKB-SubCell"/>
</dbReference>
<dbReference type="Pfam" id="PF00250">
    <property type="entry name" value="Forkhead"/>
    <property type="match status" value="1"/>
</dbReference>
<comment type="subcellular location">
    <subcellularLocation>
        <location evidence="2">Nucleus</location>
    </subcellularLocation>
</comment>
<gene>
    <name evidence="5" type="ORF">PBRASI_LOCUS3445</name>
</gene>
<reference evidence="5" key="1">
    <citation type="submission" date="2021-06" db="EMBL/GenBank/DDBJ databases">
        <authorList>
            <person name="Kallberg Y."/>
            <person name="Tangrot J."/>
            <person name="Rosling A."/>
        </authorList>
    </citation>
    <scope>NUCLEOTIDE SEQUENCE</scope>
    <source>
        <strain evidence="5">BR232B</strain>
    </source>
</reference>
<dbReference type="PROSITE" id="PS50039">
    <property type="entry name" value="FORK_HEAD_3"/>
    <property type="match status" value="1"/>
</dbReference>
<dbReference type="FunFam" id="1.10.10.10:FF:000135">
    <property type="entry name" value="forkhead box protein G1"/>
    <property type="match status" value="1"/>
</dbReference>
<evidence type="ECO:0000313" key="6">
    <source>
        <dbReference type="Proteomes" id="UP000789739"/>
    </source>
</evidence>
<dbReference type="PRINTS" id="PR00053">
    <property type="entry name" value="FORKHEAD"/>
</dbReference>
<comment type="caution">
    <text evidence="5">The sequence shown here is derived from an EMBL/GenBank/DDBJ whole genome shotgun (WGS) entry which is preliminary data.</text>
</comment>
<feature type="compositionally biased region" description="Polar residues" evidence="3">
    <location>
        <begin position="23"/>
        <end position="34"/>
    </location>
</feature>
<dbReference type="InterPro" id="IPR001766">
    <property type="entry name" value="Fork_head_dom"/>
</dbReference>
<evidence type="ECO:0000259" key="4">
    <source>
        <dbReference type="PROSITE" id="PS50039"/>
    </source>
</evidence>
<dbReference type="PROSITE" id="PS00657">
    <property type="entry name" value="FORK_HEAD_1"/>
    <property type="match status" value="1"/>
</dbReference>
<dbReference type="SUPFAM" id="SSF46785">
    <property type="entry name" value="Winged helix' DNA-binding domain"/>
    <property type="match status" value="1"/>
</dbReference>
<dbReference type="GO" id="GO:0000981">
    <property type="term" value="F:DNA-binding transcription factor activity, RNA polymerase II-specific"/>
    <property type="evidence" value="ECO:0007669"/>
    <property type="project" value="TreeGrafter"/>
</dbReference>
<proteinExistence type="predicted"/>
<organism evidence="5 6">
    <name type="scientific">Paraglomus brasilianum</name>
    <dbReference type="NCBI Taxonomy" id="144538"/>
    <lineage>
        <taxon>Eukaryota</taxon>
        <taxon>Fungi</taxon>
        <taxon>Fungi incertae sedis</taxon>
        <taxon>Mucoromycota</taxon>
        <taxon>Glomeromycotina</taxon>
        <taxon>Glomeromycetes</taxon>
        <taxon>Paraglomerales</taxon>
        <taxon>Paraglomeraceae</taxon>
        <taxon>Paraglomus</taxon>
    </lineage>
</organism>
<dbReference type="Proteomes" id="UP000789739">
    <property type="component" value="Unassembled WGS sequence"/>
</dbReference>
<feature type="region of interest" description="Disordered" evidence="3">
    <location>
        <begin position="312"/>
        <end position="332"/>
    </location>
</feature>
<dbReference type="SMART" id="SM00339">
    <property type="entry name" value="FH"/>
    <property type="match status" value="1"/>
</dbReference>
<evidence type="ECO:0000313" key="5">
    <source>
        <dbReference type="EMBL" id="CAG8517557.1"/>
    </source>
</evidence>
<feature type="region of interest" description="Disordered" evidence="3">
    <location>
        <begin position="353"/>
        <end position="424"/>
    </location>
</feature>
<protein>
    <submittedName>
        <fullName evidence="5">4282_t:CDS:1</fullName>
    </submittedName>
</protein>